<keyword evidence="3" id="KW-1185">Reference proteome</keyword>
<name>A0A5B7J6P9_PORTR</name>
<evidence type="ECO:0000313" key="3">
    <source>
        <dbReference type="Proteomes" id="UP000324222"/>
    </source>
</evidence>
<protein>
    <submittedName>
        <fullName evidence="2">Uncharacterized protein</fullName>
    </submittedName>
</protein>
<feature type="region of interest" description="Disordered" evidence="1">
    <location>
        <begin position="94"/>
        <end position="133"/>
    </location>
</feature>
<feature type="compositionally biased region" description="Pro residues" evidence="1">
    <location>
        <begin position="122"/>
        <end position="133"/>
    </location>
</feature>
<evidence type="ECO:0000313" key="2">
    <source>
        <dbReference type="EMBL" id="MPC90405.1"/>
    </source>
</evidence>
<accession>A0A5B7J6P9</accession>
<dbReference type="AlphaFoldDB" id="A0A5B7J6P9"/>
<evidence type="ECO:0000256" key="1">
    <source>
        <dbReference type="SAM" id="MobiDB-lite"/>
    </source>
</evidence>
<feature type="compositionally biased region" description="Low complexity" evidence="1">
    <location>
        <begin position="94"/>
        <end position="103"/>
    </location>
</feature>
<reference evidence="2 3" key="1">
    <citation type="submission" date="2019-05" db="EMBL/GenBank/DDBJ databases">
        <title>Another draft genome of Portunus trituberculatus and its Hox gene families provides insights of decapod evolution.</title>
        <authorList>
            <person name="Jeong J.-H."/>
            <person name="Song I."/>
            <person name="Kim S."/>
            <person name="Choi T."/>
            <person name="Kim D."/>
            <person name="Ryu S."/>
            <person name="Kim W."/>
        </authorList>
    </citation>
    <scope>NUCLEOTIDE SEQUENCE [LARGE SCALE GENOMIC DNA]</scope>
    <source>
        <tissue evidence="2">Muscle</tissue>
    </source>
</reference>
<dbReference type="EMBL" id="VSRR010084294">
    <property type="protein sequence ID" value="MPC90405.1"/>
    <property type="molecule type" value="Genomic_DNA"/>
</dbReference>
<organism evidence="2 3">
    <name type="scientific">Portunus trituberculatus</name>
    <name type="common">Swimming crab</name>
    <name type="synonym">Neptunus trituberculatus</name>
    <dbReference type="NCBI Taxonomy" id="210409"/>
    <lineage>
        <taxon>Eukaryota</taxon>
        <taxon>Metazoa</taxon>
        <taxon>Ecdysozoa</taxon>
        <taxon>Arthropoda</taxon>
        <taxon>Crustacea</taxon>
        <taxon>Multicrustacea</taxon>
        <taxon>Malacostraca</taxon>
        <taxon>Eumalacostraca</taxon>
        <taxon>Eucarida</taxon>
        <taxon>Decapoda</taxon>
        <taxon>Pleocyemata</taxon>
        <taxon>Brachyura</taxon>
        <taxon>Eubrachyura</taxon>
        <taxon>Portunoidea</taxon>
        <taxon>Portunidae</taxon>
        <taxon>Portuninae</taxon>
        <taxon>Portunus</taxon>
    </lineage>
</organism>
<comment type="caution">
    <text evidence="2">The sequence shown here is derived from an EMBL/GenBank/DDBJ whole genome shotgun (WGS) entry which is preliminary data.</text>
</comment>
<proteinExistence type="predicted"/>
<sequence length="133" mass="13941">MAAAGSSVCERESGGVARLTAAHLSALSSPLIYMGSRLSLCLANGPRCLREKYMVTQQHVANLSEFGDAVHEISFDRHLMLPRPPPALSLAATTATFSAAKPSRPGTARPESWAPHHLGSAPPHPAPPLASPT</sequence>
<gene>
    <name evidence="2" type="ORF">E2C01_085391</name>
</gene>
<dbReference type="Proteomes" id="UP000324222">
    <property type="component" value="Unassembled WGS sequence"/>
</dbReference>